<feature type="compositionally biased region" description="Polar residues" evidence="1">
    <location>
        <begin position="1"/>
        <end position="10"/>
    </location>
</feature>
<feature type="region of interest" description="Disordered" evidence="1">
    <location>
        <begin position="1"/>
        <end position="117"/>
    </location>
</feature>
<dbReference type="Proteomes" id="UP000469943">
    <property type="component" value="Unassembled WGS sequence"/>
</dbReference>
<evidence type="ECO:0000313" key="4">
    <source>
        <dbReference type="EMBL" id="NEG70695.1"/>
    </source>
</evidence>
<dbReference type="AlphaFoldDB" id="A0A6L4X281"/>
<proteinExistence type="predicted"/>
<feature type="compositionally biased region" description="Low complexity" evidence="1">
    <location>
        <begin position="53"/>
        <end position="72"/>
    </location>
</feature>
<dbReference type="OrthoDB" id="3240445at2"/>
<dbReference type="Proteomes" id="UP000482084">
    <property type="component" value="Unassembled WGS sequence"/>
</dbReference>
<keyword evidence="2" id="KW-1133">Transmembrane helix</keyword>
<dbReference type="RefSeq" id="WP_152357197.1">
    <property type="nucleotide sequence ID" value="NZ_WBSM01000001.1"/>
</dbReference>
<feature type="transmembrane region" description="Helical" evidence="2">
    <location>
        <begin position="179"/>
        <end position="202"/>
    </location>
</feature>
<evidence type="ECO:0000256" key="2">
    <source>
        <dbReference type="SAM" id="Phobius"/>
    </source>
</evidence>
<comment type="caution">
    <text evidence="3">The sequence shown here is derived from an EMBL/GenBank/DDBJ whole genome shotgun (WGS) entry which is preliminary data.</text>
</comment>
<feature type="compositionally biased region" description="Polar residues" evidence="1">
    <location>
        <begin position="73"/>
        <end position="85"/>
    </location>
</feature>
<reference evidence="4 5" key="1">
    <citation type="submission" date="2019-10" db="EMBL/GenBank/DDBJ databases">
        <title>Bifidobacterium from non-human primates.</title>
        <authorList>
            <person name="Modesto M."/>
        </authorList>
    </citation>
    <scope>NUCLEOTIDE SEQUENCE [LARGE SCALE GENOMIC DNA]</scope>
    <source>
        <strain evidence="4 5">TREM</strain>
    </source>
</reference>
<accession>A0A6L4X281</accession>
<organism evidence="3 6">
    <name type="scientific">Bifidobacterium ramosum</name>
    <dbReference type="NCBI Taxonomy" id="1798158"/>
    <lineage>
        <taxon>Bacteria</taxon>
        <taxon>Bacillati</taxon>
        <taxon>Actinomycetota</taxon>
        <taxon>Actinomycetes</taxon>
        <taxon>Bifidobacteriales</taxon>
        <taxon>Bifidobacteriaceae</taxon>
        <taxon>Bifidobacterium</taxon>
    </lineage>
</organism>
<evidence type="ECO:0000313" key="6">
    <source>
        <dbReference type="Proteomes" id="UP000482084"/>
    </source>
</evidence>
<feature type="transmembrane region" description="Helical" evidence="2">
    <location>
        <begin position="146"/>
        <end position="167"/>
    </location>
</feature>
<evidence type="ECO:0008006" key="7">
    <source>
        <dbReference type="Google" id="ProtNLM"/>
    </source>
</evidence>
<name>A0A6L4X281_9BIFI</name>
<sequence>MTDPSNQTGDQPGAQPQYGQYQQPEYGAMANQYPAGYDPYVYGRPDTTPAAESQGGQAAQPNAAQSNMQPNAVQSNNTQPASSTPPQWPANQPPYGYPQQPNPYGRPMRGMRNDADPNRPPHLINGINVDDPNQNPLYGRWDLMSVFSLLCALFFPVPVLPALMGAVSMRRTKLFHMKGFWLGFAAVFINVFYTIMVVWLAVNGISMTEYYQALLNMLQSGGVGGGSDGGSVSA</sequence>
<evidence type="ECO:0000256" key="1">
    <source>
        <dbReference type="SAM" id="MobiDB-lite"/>
    </source>
</evidence>
<reference evidence="3 6" key="2">
    <citation type="submission" date="2019-10" db="EMBL/GenBank/DDBJ databases">
        <title>Characterization of the phylogenetic diversity of two novel species belonging to the genus Bifidobacterium: Bifidobacterium cebidarum sp. nov. and Bifidobacterium leontopitheci sp. nov.</title>
        <authorList>
            <person name="Lugli G.A."/>
            <person name="Duranti S."/>
            <person name="Milani C."/>
            <person name="Turroni F."/>
            <person name="Ventura M."/>
        </authorList>
    </citation>
    <scope>NUCLEOTIDE SEQUENCE [LARGE SCALE GENOMIC DNA]</scope>
    <source>
        <strain evidence="3 6">DSM 100688</strain>
    </source>
</reference>
<keyword evidence="6" id="KW-1185">Reference proteome</keyword>
<feature type="compositionally biased region" description="Low complexity" evidence="1">
    <location>
        <begin position="11"/>
        <end position="28"/>
    </location>
</feature>
<evidence type="ECO:0000313" key="5">
    <source>
        <dbReference type="Proteomes" id="UP000469943"/>
    </source>
</evidence>
<gene>
    <name evidence="3" type="ORF">DSM100688_0058</name>
    <name evidence="4" type="ORF">GFD24_00290</name>
</gene>
<dbReference type="EMBL" id="WBSM01000001">
    <property type="protein sequence ID" value="KAB8288980.1"/>
    <property type="molecule type" value="Genomic_DNA"/>
</dbReference>
<keyword evidence="2" id="KW-0812">Transmembrane</keyword>
<dbReference type="EMBL" id="WHZX01000001">
    <property type="protein sequence ID" value="NEG70695.1"/>
    <property type="molecule type" value="Genomic_DNA"/>
</dbReference>
<keyword evidence="2" id="KW-0472">Membrane</keyword>
<protein>
    <recommendedName>
        <fullName evidence="7">DUF4190 domain-containing protein</fullName>
    </recommendedName>
</protein>
<evidence type="ECO:0000313" key="3">
    <source>
        <dbReference type="EMBL" id="KAB8288980.1"/>
    </source>
</evidence>
<feature type="compositionally biased region" description="Pro residues" evidence="1">
    <location>
        <begin position="86"/>
        <end position="96"/>
    </location>
</feature>